<dbReference type="GO" id="GO:0004144">
    <property type="term" value="F:diacylglycerol O-acyltransferase activity"/>
    <property type="evidence" value="ECO:0007669"/>
    <property type="project" value="TreeGrafter"/>
</dbReference>
<evidence type="ECO:0000256" key="9">
    <source>
        <dbReference type="ARBA" id="ARBA00023136"/>
    </source>
</evidence>
<feature type="transmembrane region" description="Helical" evidence="11">
    <location>
        <begin position="21"/>
        <end position="44"/>
    </location>
</feature>
<keyword evidence="7 11" id="KW-1133">Transmembrane helix</keyword>
<reference evidence="12" key="1">
    <citation type="submission" date="2025-08" db="UniProtKB">
        <authorList>
            <consortium name="Ensembl"/>
        </authorList>
    </citation>
    <scope>IDENTIFICATION</scope>
</reference>
<keyword evidence="4 11" id="KW-0808">Transferase</keyword>
<sequence length="335" mass="38423">MKVEFAPLDVPLTRRLQTASVLFWVFCFLGLAPGSAVLFFVLLFTRCWLISVLYACWWFVDWRTPAHGGRRIKLICRLPLWRHMRDYFPIRLIKTADFDPKQNYVLGFHPHGIMVAGAFTSFSSCTTGFWELYPGLRPHLLMLPLWFRIPFFRDLLLSGGLVSSHKDSARYLLQQPGGGNVLVIAVGGAPEALDAHPGSYTVQLANKKGFIKLAMENGAHLVPVFSFGENEVYDQVENQRGTWLRSLQECLQRVMGISLPLFHARGIFQYSFGVIPYRRPINTVVGKPIKVEKNLRPTDEELEGLHELYTEQLYQLFEDHKEKYGIPKEKHLTII</sequence>
<keyword evidence="5 11" id="KW-0812">Transmembrane</keyword>
<dbReference type="InterPro" id="IPR007130">
    <property type="entry name" value="DAGAT"/>
</dbReference>
<dbReference type="OrthoDB" id="264532at2759"/>
<evidence type="ECO:0000256" key="1">
    <source>
        <dbReference type="ARBA" id="ARBA00004477"/>
    </source>
</evidence>
<evidence type="ECO:0000313" key="12">
    <source>
        <dbReference type="Ensembl" id="ENSPKIP00000034119.1"/>
    </source>
</evidence>
<dbReference type="CDD" id="cd07987">
    <property type="entry name" value="LPLAT_MGAT-like"/>
    <property type="match status" value="1"/>
</dbReference>
<evidence type="ECO:0000313" key="13">
    <source>
        <dbReference type="Proteomes" id="UP000261540"/>
    </source>
</evidence>
<keyword evidence="6 11" id="KW-0256">Endoplasmic reticulum</keyword>
<comment type="caution">
    <text evidence="11">Lacks conserved residue(s) required for the propagation of feature annotation.</text>
</comment>
<keyword evidence="8" id="KW-0443">Lipid metabolism</keyword>
<name>A0A3B3STW2_9TELE</name>
<evidence type="ECO:0000256" key="11">
    <source>
        <dbReference type="RuleBase" id="RU367023"/>
    </source>
</evidence>
<dbReference type="CTD" id="80168"/>
<dbReference type="STRING" id="1676925.ENSPKIP00000034119"/>
<dbReference type="Ensembl" id="ENSPKIT00000015019.1">
    <property type="protein sequence ID" value="ENSPKIP00000034119.1"/>
    <property type="gene ID" value="ENSPKIG00000013578.1"/>
</dbReference>
<dbReference type="Proteomes" id="UP000261540">
    <property type="component" value="Unplaced"/>
</dbReference>
<dbReference type="GO" id="GO:0003846">
    <property type="term" value="F:2-acylglycerol O-acyltransferase activity"/>
    <property type="evidence" value="ECO:0007669"/>
    <property type="project" value="TreeGrafter"/>
</dbReference>
<keyword evidence="10" id="KW-0012">Acyltransferase</keyword>
<keyword evidence="9 11" id="KW-0472">Membrane</keyword>
<proteinExistence type="inferred from homology"/>
<comment type="similarity">
    <text evidence="2 11">Belongs to the diacylglycerol acyltransferase family.</text>
</comment>
<evidence type="ECO:0000256" key="6">
    <source>
        <dbReference type="ARBA" id="ARBA00022824"/>
    </source>
</evidence>
<reference evidence="12" key="2">
    <citation type="submission" date="2025-09" db="UniProtKB">
        <authorList>
            <consortium name="Ensembl"/>
        </authorList>
    </citation>
    <scope>IDENTIFICATION</scope>
</reference>
<dbReference type="PANTHER" id="PTHR12317">
    <property type="entry name" value="DIACYLGLYCEROL O-ACYLTRANSFERASE"/>
    <property type="match status" value="1"/>
</dbReference>
<keyword evidence="13" id="KW-1185">Reference proteome</keyword>
<evidence type="ECO:0000256" key="10">
    <source>
        <dbReference type="ARBA" id="ARBA00023315"/>
    </source>
</evidence>
<evidence type="ECO:0000256" key="2">
    <source>
        <dbReference type="ARBA" id="ARBA00005420"/>
    </source>
</evidence>
<protein>
    <recommendedName>
        <fullName evidence="11">Acyltransferase</fullName>
        <ecNumber evidence="11">2.3.1.-</ecNumber>
    </recommendedName>
</protein>
<dbReference type="GO" id="GO:0006651">
    <property type="term" value="P:diacylglycerol biosynthetic process"/>
    <property type="evidence" value="ECO:0007669"/>
    <property type="project" value="TreeGrafter"/>
</dbReference>
<dbReference type="EC" id="2.3.1.-" evidence="11"/>
<dbReference type="GeneID" id="111858428"/>
<dbReference type="Pfam" id="PF03982">
    <property type="entry name" value="DAGAT"/>
    <property type="match status" value="1"/>
</dbReference>
<dbReference type="RefSeq" id="XP_023695971.1">
    <property type="nucleotide sequence ID" value="XM_023840203.2"/>
</dbReference>
<dbReference type="GO" id="GO:0001878">
    <property type="term" value="P:response to yeast"/>
    <property type="evidence" value="ECO:0007669"/>
    <property type="project" value="Ensembl"/>
</dbReference>
<accession>A0A3B3STW2</accession>
<evidence type="ECO:0000256" key="4">
    <source>
        <dbReference type="ARBA" id="ARBA00022679"/>
    </source>
</evidence>
<evidence type="ECO:0000256" key="5">
    <source>
        <dbReference type="ARBA" id="ARBA00022692"/>
    </source>
</evidence>
<organism evidence="12 13">
    <name type="scientific">Paramormyrops kingsleyae</name>
    <dbReference type="NCBI Taxonomy" id="1676925"/>
    <lineage>
        <taxon>Eukaryota</taxon>
        <taxon>Metazoa</taxon>
        <taxon>Chordata</taxon>
        <taxon>Craniata</taxon>
        <taxon>Vertebrata</taxon>
        <taxon>Euteleostomi</taxon>
        <taxon>Actinopterygii</taxon>
        <taxon>Neopterygii</taxon>
        <taxon>Teleostei</taxon>
        <taxon>Osteoglossocephala</taxon>
        <taxon>Osteoglossomorpha</taxon>
        <taxon>Osteoglossiformes</taxon>
        <taxon>Mormyridae</taxon>
        <taxon>Paramormyrops</taxon>
    </lineage>
</organism>
<dbReference type="AlphaFoldDB" id="A0A3B3STW2"/>
<dbReference type="KEGG" id="pki:111858428"/>
<dbReference type="PANTHER" id="PTHR12317:SF74">
    <property type="entry name" value="2-ACYLGLYCEROL O-ACYLTRANSFERASE 2"/>
    <property type="match status" value="1"/>
</dbReference>
<keyword evidence="3" id="KW-0444">Lipid biosynthesis</keyword>
<comment type="subcellular location">
    <subcellularLocation>
        <location evidence="1 11">Endoplasmic reticulum membrane</location>
        <topology evidence="1 11">Multi-pass membrane protein</topology>
    </subcellularLocation>
</comment>
<evidence type="ECO:0000256" key="8">
    <source>
        <dbReference type="ARBA" id="ARBA00023098"/>
    </source>
</evidence>
<evidence type="ECO:0000256" key="3">
    <source>
        <dbReference type="ARBA" id="ARBA00022516"/>
    </source>
</evidence>
<dbReference type="GO" id="GO:0005789">
    <property type="term" value="C:endoplasmic reticulum membrane"/>
    <property type="evidence" value="ECO:0007669"/>
    <property type="project" value="UniProtKB-SubCell"/>
</dbReference>
<dbReference type="GO" id="GO:0019432">
    <property type="term" value="P:triglyceride biosynthetic process"/>
    <property type="evidence" value="ECO:0007669"/>
    <property type="project" value="TreeGrafter"/>
</dbReference>
<dbReference type="GeneTree" id="ENSGT01030000234582"/>
<evidence type="ECO:0000256" key="7">
    <source>
        <dbReference type="ARBA" id="ARBA00022989"/>
    </source>
</evidence>